<feature type="transmembrane region" description="Helical" evidence="5">
    <location>
        <begin position="172"/>
        <end position="196"/>
    </location>
</feature>
<dbReference type="EMBL" id="KN840592">
    <property type="protein sequence ID" value="KIP03965.1"/>
    <property type="molecule type" value="Genomic_DNA"/>
</dbReference>
<accession>A0A0C3S683</accession>
<name>A0A0C3S683_PHLG1</name>
<dbReference type="STRING" id="745531.A0A0C3S683"/>
<dbReference type="GO" id="GO:0000324">
    <property type="term" value="C:fungal-type vacuole"/>
    <property type="evidence" value="ECO:0007669"/>
    <property type="project" value="TreeGrafter"/>
</dbReference>
<protein>
    <recommendedName>
        <fullName evidence="8">RTA1 like protein</fullName>
    </recommendedName>
</protein>
<evidence type="ECO:0000313" key="7">
    <source>
        <dbReference type="Proteomes" id="UP000053257"/>
    </source>
</evidence>
<feature type="transmembrane region" description="Helical" evidence="5">
    <location>
        <begin position="226"/>
        <end position="244"/>
    </location>
</feature>
<dbReference type="Proteomes" id="UP000053257">
    <property type="component" value="Unassembled WGS sequence"/>
</dbReference>
<dbReference type="GO" id="GO:0005886">
    <property type="term" value="C:plasma membrane"/>
    <property type="evidence" value="ECO:0007669"/>
    <property type="project" value="TreeGrafter"/>
</dbReference>
<feature type="transmembrane region" description="Helical" evidence="5">
    <location>
        <begin position="32"/>
        <end position="52"/>
    </location>
</feature>
<keyword evidence="2 5" id="KW-0812">Transmembrane</keyword>
<gene>
    <name evidence="6" type="ORF">PHLGIDRAFT_20109</name>
</gene>
<feature type="transmembrane region" description="Helical" evidence="5">
    <location>
        <begin position="132"/>
        <end position="152"/>
    </location>
</feature>
<dbReference type="HOGENOM" id="CLU_033465_6_0_1"/>
<feature type="transmembrane region" description="Helical" evidence="5">
    <location>
        <begin position="93"/>
        <end position="120"/>
    </location>
</feature>
<evidence type="ECO:0000256" key="4">
    <source>
        <dbReference type="ARBA" id="ARBA00023136"/>
    </source>
</evidence>
<feature type="transmembrane region" description="Helical" evidence="5">
    <location>
        <begin position="264"/>
        <end position="288"/>
    </location>
</feature>
<proteinExistence type="predicted"/>
<evidence type="ECO:0000256" key="1">
    <source>
        <dbReference type="ARBA" id="ARBA00004141"/>
    </source>
</evidence>
<organism evidence="6 7">
    <name type="scientific">Phlebiopsis gigantea (strain 11061_1 CR5-6)</name>
    <name type="common">White-rot fungus</name>
    <name type="synonym">Peniophora gigantea</name>
    <dbReference type="NCBI Taxonomy" id="745531"/>
    <lineage>
        <taxon>Eukaryota</taxon>
        <taxon>Fungi</taxon>
        <taxon>Dikarya</taxon>
        <taxon>Basidiomycota</taxon>
        <taxon>Agaricomycotina</taxon>
        <taxon>Agaricomycetes</taxon>
        <taxon>Polyporales</taxon>
        <taxon>Phanerochaetaceae</taxon>
        <taxon>Phlebiopsis</taxon>
    </lineage>
</organism>
<comment type="subcellular location">
    <subcellularLocation>
        <location evidence="1">Membrane</location>
        <topology evidence="1">Multi-pass membrane protein</topology>
    </subcellularLocation>
</comment>
<evidence type="ECO:0008006" key="8">
    <source>
        <dbReference type="Google" id="ProtNLM"/>
    </source>
</evidence>
<reference evidence="6 7" key="1">
    <citation type="journal article" date="2014" name="PLoS Genet.">
        <title>Analysis of the Phlebiopsis gigantea genome, transcriptome and secretome provides insight into its pioneer colonization strategies of wood.</title>
        <authorList>
            <person name="Hori C."/>
            <person name="Ishida T."/>
            <person name="Igarashi K."/>
            <person name="Samejima M."/>
            <person name="Suzuki H."/>
            <person name="Master E."/>
            <person name="Ferreira P."/>
            <person name="Ruiz-Duenas F.J."/>
            <person name="Held B."/>
            <person name="Canessa P."/>
            <person name="Larrondo L.F."/>
            <person name="Schmoll M."/>
            <person name="Druzhinina I.S."/>
            <person name="Kubicek C.P."/>
            <person name="Gaskell J.A."/>
            <person name="Kersten P."/>
            <person name="St John F."/>
            <person name="Glasner J."/>
            <person name="Sabat G."/>
            <person name="Splinter BonDurant S."/>
            <person name="Syed K."/>
            <person name="Yadav J."/>
            <person name="Mgbeahuruike A.C."/>
            <person name="Kovalchuk A."/>
            <person name="Asiegbu F.O."/>
            <person name="Lackner G."/>
            <person name="Hoffmeister D."/>
            <person name="Rencoret J."/>
            <person name="Gutierrez A."/>
            <person name="Sun H."/>
            <person name="Lindquist E."/>
            <person name="Barry K."/>
            <person name="Riley R."/>
            <person name="Grigoriev I.V."/>
            <person name="Henrissat B."/>
            <person name="Kues U."/>
            <person name="Berka R.M."/>
            <person name="Martinez A.T."/>
            <person name="Covert S.F."/>
            <person name="Blanchette R.A."/>
            <person name="Cullen D."/>
        </authorList>
    </citation>
    <scope>NUCLEOTIDE SEQUENCE [LARGE SCALE GENOMIC DNA]</scope>
    <source>
        <strain evidence="6 7">11061_1 CR5-6</strain>
    </source>
</reference>
<keyword evidence="7" id="KW-1185">Reference proteome</keyword>
<dbReference type="OrthoDB" id="3358017at2759"/>
<evidence type="ECO:0000256" key="3">
    <source>
        <dbReference type="ARBA" id="ARBA00022989"/>
    </source>
</evidence>
<dbReference type="InterPro" id="IPR007568">
    <property type="entry name" value="RTA1"/>
</dbReference>
<sequence>MDSTSTAAASRPTAPITDPGRFNGSPYHYTPTEWICILYIVLFSISGIIHIIQGIHYRLWFLLPTAVLACIGEVLGWSARLWSSLNVDLETPFIMQITTTIIAPTPLVAANFVILGQLILRLGPAYSRLSAKWYTIVFCTCDLIALVIQAVGGASASTAVNKNEDPNKGGHIMLAGIVFQMAAITVYVALASEFILRYAYNRPVRKVKMESYDASDDAPLDKKLKLMLLSLALSSLLIFIRSVYRTIELTDGWDGKIISTEVLFNVLDGAMIALATYTINFLHPGLLLGPGRMWKRT</sequence>
<dbReference type="PANTHER" id="PTHR31465">
    <property type="entry name" value="PROTEIN RTA1-RELATED"/>
    <property type="match status" value="1"/>
</dbReference>
<dbReference type="AlphaFoldDB" id="A0A0C3S683"/>
<evidence type="ECO:0000313" key="6">
    <source>
        <dbReference type="EMBL" id="KIP03965.1"/>
    </source>
</evidence>
<dbReference type="PANTHER" id="PTHR31465:SF9">
    <property type="entry name" value="SPHINGOID LONG-CHAIN BASE TRANSPORTER RSB1"/>
    <property type="match status" value="1"/>
</dbReference>
<dbReference type="Pfam" id="PF04479">
    <property type="entry name" value="RTA1"/>
    <property type="match status" value="1"/>
</dbReference>
<evidence type="ECO:0000256" key="5">
    <source>
        <dbReference type="SAM" id="Phobius"/>
    </source>
</evidence>
<keyword evidence="4 5" id="KW-0472">Membrane</keyword>
<keyword evidence="3 5" id="KW-1133">Transmembrane helix</keyword>
<feature type="transmembrane region" description="Helical" evidence="5">
    <location>
        <begin position="59"/>
        <end position="81"/>
    </location>
</feature>
<evidence type="ECO:0000256" key="2">
    <source>
        <dbReference type="ARBA" id="ARBA00022692"/>
    </source>
</evidence>